<evidence type="ECO:0000259" key="3">
    <source>
        <dbReference type="PROSITE" id="PS51212"/>
    </source>
</evidence>
<keyword evidence="5" id="KW-1185">Reference proteome</keyword>
<keyword evidence="2" id="KW-0732">Signal</keyword>
<evidence type="ECO:0000256" key="2">
    <source>
        <dbReference type="SAM" id="SignalP"/>
    </source>
</evidence>
<comment type="caution">
    <text evidence="4">The sequence shown here is derived from an EMBL/GenBank/DDBJ whole genome shotgun (WGS) entry which is preliminary data.</text>
</comment>
<feature type="domain" description="WSC" evidence="3">
    <location>
        <begin position="1009"/>
        <end position="1099"/>
    </location>
</feature>
<accession>A0A1Y2FSE8</accession>
<feature type="domain" description="WSC" evidence="3">
    <location>
        <begin position="445"/>
        <end position="535"/>
    </location>
</feature>
<keyword evidence="1" id="KW-0677">Repeat</keyword>
<dbReference type="OrthoDB" id="5985073at2759"/>
<dbReference type="PROSITE" id="PS51212">
    <property type="entry name" value="WSC"/>
    <property type="match status" value="7"/>
</dbReference>
<feature type="domain" description="WSC" evidence="3">
    <location>
        <begin position="871"/>
        <end position="961"/>
    </location>
</feature>
<dbReference type="Proteomes" id="UP000193685">
    <property type="component" value="Unassembled WGS sequence"/>
</dbReference>
<name>A0A1Y2FSE8_PROLT</name>
<dbReference type="EMBL" id="MCFI01000002">
    <property type="protein sequence ID" value="ORY86869.1"/>
    <property type="molecule type" value="Genomic_DNA"/>
</dbReference>
<dbReference type="GeneID" id="63785136"/>
<feature type="domain" description="WSC" evidence="3">
    <location>
        <begin position="590"/>
        <end position="680"/>
    </location>
</feature>
<dbReference type="STRING" id="56484.A0A1Y2FSE8"/>
<feature type="domain" description="WSC" evidence="3">
    <location>
        <begin position="732"/>
        <end position="822"/>
    </location>
</feature>
<gene>
    <name evidence="4" type="ORF">BCR37DRAFT_376148</name>
</gene>
<dbReference type="InterPro" id="IPR002889">
    <property type="entry name" value="WSC_carb-bd"/>
</dbReference>
<feature type="chain" id="PRO_5012688864" evidence="2">
    <location>
        <begin position="22"/>
        <end position="1227"/>
    </location>
</feature>
<dbReference type="PANTHER" id="PTHR45964">
    <property type="entry name" value="WSCD FAMILY MEMBER CG9164"/>
    <property type="match status" value="1"/>
</dbReference>
<evidence type="ECO:0000313" key="4">
    <source>
        <dbReference type="EMBL" id="ORY86869.1"/>
    </source>
</evidence>
<dbReference type="SMART" id="SM00321">
    <property type="entry name" value="WSC"/>
    <property type="match status" value="7"/>
</dbReference>
<feature type="domain" description="WSC" evidence="3">
    <location>
        <begin position="1134"/>
        <end position="1227"/>
    </location>
</feature>
<evidence type="ECO:0000313" key="5">
    <source>
        <dbReference type="Proteomes" id="UP000193685"/>
    </source>
</evidence>
<dbReference type="InterPro" id="IPR051589">
    <property type="entry name" value="Sialate-O-sulfotransferase"/>
</dbReference>
<organism evidence="4 5">
    <name type="scientific">Protomyces lactucae-debilis</name>
    <dbReference type="NCBI Taxonomy" id="2754530"/>
    <lineage>
        <taxon>Eukaryota</taxon>
        <taxon>Fungi</taxon>
        <taxon>Dikarya</taxon>
        <taxon>Ascomycota</taxon>
        <taxon>Taphrinomycotina</taxon>
        <taxon>Taphrinomycetes</taxon>
        <taxon>Taphrinales</taxon>
        <taxon>Protomycetaceae</taxon>
        <taxon>Protomyces</taxon>
    </lineage>
</organism>
<feature type="signal peptide" evidence="2">
    <location>
        <begin position="1"/>
        <end position="21"/>
    </location>
</feature>
<dbReference type="AlphaFoldDB" id="A0A1Y2FSE8"/>
<reference evidence="4 5" key="1">
    <citation type="submission" date="2016-07" db="EMBL/GenBank/DDBJ databases">
        <title>Pervasive Adenine N6-methylation of Active Genes in Fungi.</title>
        <authorList>
            <consortium name="DOE Joint Genome Institute"/>
            <person name="Mondo S.J."/>
            <person name="Dannebaum R.O."/>
            <person name="Kuo R.C."/>
            <person name="Labutti K."/>
            <person name="Haridas S."/>
            <person name="Kuo A."/>
            <person name="Salamov A."/>
            <person name="Ahrendt S.R."/>
            <person name="Lipzen A."/>
            <person name="Sullivan W."/>
            <person name="Andreopoulos W.B."/>
            <person name="Clum A."/>
            <person name="Lindquist E."/>
            <person name="Daum C."/>
            <person name="Ramamoorthy G.K."/>
            <person name="Gryganskyi A."/>
            <person name="Culley D."/>
            <person name="Magnuson J.K."/>
            <person name="James T.Y."/>
            <person name="O'Malley M.A."/>
            <person name="Stajich J.E."/>
            <person name="Spatafora J.W."/>
            <person name="Visel A."/>
            <person name="Grigoriev I.V."/>
        </authorList>
    </citation>
    <scope>NUCLEOTIDE SEQUENCE [LARGE SCALE GENOMIC DNA]</scope>
    <source>
        <strain evidence="4 5">12-1054</strain>
    </source>
</reference>
<protein>
    <submittedName>
        <fullName evidence="4">WSC domain-domain-containing protein</fullName>
    </submittedName>
</protein>
<dbReference type="PANTHER" id="PTHR45964:SF5">
    <property type="entry name" value="WSCD FAMILY MEMBER CG9164"/>
    <property type="match status" value="1"/>
</dbReference>
<evidence type="ECO:0000256" key="1">
    <source>
        <dbReference type="ARBA" id="ARBA00022737"/>
    </source>
</evidence>
<dbReference type="Pfam" id="PF01822">
    <property type="entry name" value="WSC"/>
    <property type="match status" value="7"/>
</dbReference>
<dbReference type="RefSeq" id="XP_040727725.1">
    <property type="nucleotide sequence ID" value="XM_040868537.1"/>
</dbReference>
<feature type="domain" description="WSC" evidence="3">
    <location>
        <begin position="317"/>
        <end position="406"/>
    </location>
</feature>
<proteinExistence type="predicted"/>
<sequence>MKISTLLLASAVAAAPAPAAAALDKRQATPTYAGSCTTTVQNFGILPPIGSSCSYATTPGPFTDVTCALLGLPILNIGNCNTAIPQSCSTSVTTRVTTIVHQLLFLASTETATITSTGTTCATLTFPVRPNGALASTTKAAVPTTSAAALPTLLPVVAPTLALPTSIVPTVPSLAVPTSIKVSVSVPIPAVSVPGPSLPLPPVSIPAVSVSIGVPAVSVPEVSLPGMALPTTSIKAPAVSVPAPSVPAVSVPAPSVPAVSVPAPSVPAVSVPAPSVPAVSVPAVSLPVTVPGAVTSALPTVAVPTPTAGLPRISKNGATYKGCYVDSVNSRTLPDRLADVGSVEQCVSACQAAGYSLAGLEFKHECYCGNSISASTLPDSSCNAPCDGDATETCGNADALQVYTLPTLPNASSIVGGGAPTGLPAAGASAVPATIPLVVANGAIPASYAGCYQDSVNARTLPVRVSDVGSIEQCVAACSAQGFAFAGVEYTNECYCGNTVTAPQIAITNCQKYTCKSAPAEFCGGDSALQLYRLSAVATSAALPAATNSVALPAVSNTAGLPASAVAPVSSPTVAVKAIPLVITNGGSGPANFAGCYQDSTNSRSLPVRVANVGSVEQCVSLCSAGGYALAGVEYTNECYCGNAITAPQIAATFCQKYTCSAAPTEYCGGDDSLQVYRLSTTAGASPSSGSGSGSGAGGAGGVVPTTGAVTPVATSGVKAIPLVVANGANAPATFAGCYQDSTNARALPIKAGDVGSVDQCVSLCAAQGYALAGVEYTTECYCGNAITSPQVDTTRCQQYTCRDSASQFCGGDNSLQVYRLSAGSGASPSSGSGSGSGAGGVVPTTGAVTPVATSGVKAIPLVVANGANAPATFAGCYQDSTNARSLTTQVANVGSVDQCVAACAAQGFALAGVEYTNECFCGNAITAPQIDTTRCQQYTCNAAPSQFCGGDNAIQVYRLSSGSAASPTGGAGSGSGGAGGVIPTTAAAAPASGVKAIPLVVANGANAPATFTGCYQDSTNARSLPVKADDVGSVEQCVAACSSLGYALAGVEYTTECFCGNAITAPQIDTARCQQYQCKAAANEYCGGDNAIQVYRLSAGPTAPATTAAPAGAAPTSPVAVSGATIPLITTSGATFKACYLDNTGARALRNRLADVNDAQPINTCATMCKSAGYSLAGLEYGHECWCDNSINNGQTITSNNDCSQKCDGNGQQFCGNADRVQVYNI</sequence>